<comment type="caution">
    <text evidence="2">The sequence shown here is derived from an EMBL/GenBank/DDBJ whole genome shotgun (WGS) entry which is preliminary data.</text>
</comment>
<evidence type="ECO:0000313" key="2">
    <source>
        <dbReference type="EMBL" id="MEQ2245160.1"/>
    </source>
</evidence>
<dbReference type="Proteomes" id="UP001482620">
    <property type="component" value="Unassembled WGS sequence"/>
</dbReference>
<gene>
    <name evidence="2" type="primary">FOXN4_2</name>
    <name evidence="2" type="ORF">ILYODFUR_024736</name>
</gene>
<evidence type="ECO:0000256" key="1">
    <source>
        <dbReference type="SAM" id="MobiDB-lite"/>
    </source>
</evidence>
<keyword evidence="3" id="KW-1185">Reference proteome</keyword>
<feature type="region of interest" description="Disordered" evidence="1">
    <location>
        <begin position="52"/>
        <end position="71"/>
    </location>
</feature>
<protein>
    <submittedName>
        <fullName evidence="2">Forkhead box protein N4</fullName>
    </submittedName>
</protein>
<accession>A0ABV0UIT8</accession>
<reference evidence="2 3" key="1">
    <citation type="submission" date="2021-06" db="EMBL/GenBank/DDBJ databases">
        <authorList>
            <person name="Palmer J.M."/>
        </authorList>
    </citation>
    <scope>NUCLEOTIDE SEQUENCE [LARGE SCALE GENOMIC DNA]</scope>
    <source>
        <strain evidence="3">if_2019</strain>
        <tissue evidence="2">Muscle</tissue>
    </source>
</reference>
<feature type="compositionally biased region" description="Polar residues" evidence="1">
    <location>
        <begin position="59"/>
        <end position="71"/>
    </location>
</feature>
<dbReference type="EMBL" id="JAHRIQ010072472">
    <property type="protein sequence ID" value="MEQ2245160.1"/>
    <property type="molecule type" value="Genomic_DNA"/>
</dbReference>
<organism evidence="2 3">
    <name type="scientific">Ilyodon furcidens</name>
    <name type="common">goldbreast splitfin</name>
    <dbReference type="NCBI Taxonomy" id="33524"/>
    <lineage>
        <taxon>Eukaryota</taxon>
        <taxon>Metazoa</taxon>
        <taxon>Chordata</taxon>
        <taxon>Craniata</taxon>
        <taxon>Vertebrata</taxon>
        <taxon>Euteleostomi</taxon>
        <taxon>Actinopterygii</taxon>
        <taxon>Neopterygii</taxon>
        <taxon>Teleostei</taxon>
        <taxon>Neoteleostei</taxon>
        <taxon>Acanthomorphata</taxon>
        <taxon>Ovalentaria</taxon>
        <taxon>Atherinomorphae</taxon>
        <taxon>Cyprinodontiformes</taxon>
        <taxon>Goodeidae</taxon>
        <taxon>Ilyodon</taxon>
    </lineage>
</organism>
<feature type="region of interest" description="Disordered" evidence="1">
    <location>
        <begin position="1"/>
        <end position="24"/>
    </location>
</feature>
<name>A0ABV0UIT8_9TELE</name>
<sequence>MSGIVDNAGHHPSPQDYRLLTTDPSQLRVEDLPGDLQSLSWLTSVDVPRLQQMADSRGHSNGPSQGSLLEQQTGLATCPGCPLPLAHRLLEIGTSFPVTHYGISGRKWMDGWMDGSQKLKVFVL</sequence>
<proteinExistence type="predicted"/>
<evidence type="ECO:0000313" key="3">
    <source>
        <dbReference type="Proteomes" id="UP001482620"/>
    </source>
</evidence>